<organism evidence="12 13">
    <name type="scientific">Aeromonas salmonicida</name>
    <dbReference type="NCBI Taxonomy" id="645"/>
    <lineage>
        <taxon>Bacteria</taxon>
        <taxon>Pseudomonadati</taxon>
        <taxon>Pseudomonadota</taxon>
        <taxon>Gammaproteobacteria</taxon>
        <taxon>Aeromonadales</taxon>
        <taxon>Aeromonadaceae</taxon>
        <taxon>Aeromonas</taxon>
    </lineage>
</organism>
<dbReference type="NCBIfam" id="TIGR01450">
    <property type="entry name" value="recC"/>
    <property type="match status" value="1"/>
</dbReference>
<evidence type="ECO:0000256" key="10">
    <source>
        <dbReference type="HAMAP-Rule" id="MF_01486"/>
    </source>
</evidence>
<dbReference type="CDD" id="cd22353">
    <property type="entry name" value="RecC_C-like"/>
    <property type="match status" value="1"/>
</dbReference>
<proteinExistence type="inferred from homology"/>
<dbReference type="SUPFAM" id="SSF52540">
    <property type="entry name" value="P-loop containing nucleoside triphosphate hydrolases"/>
    <property type="match status" value="2"/>
</dbReference>
<keyword evidence="3 10" id="KW-0227">DNA damage</keyword>
<dbReference type="Pfam" id="PF04257">
    <property type="entry name" value="Exonuc_V_gamma"/>
    <property type="match status" value="1"/>
</dbReference>
<dbReference type="RefSeq" id="WP_282683489.1">
    <property type="nucleotide sequence ID" value="NZ_CP124841.1"/>
</dbReference>
<evidence type="ECO:0000256" key="1">
    <source>
        <dbReference type="ARBA" id="ARBA00022722"/>
    </source>
</evidence>
<evidence type="ECO:0000256" key="5">
    <source>
        <dbReference type="ARBA" id="ARBA00022806"/>
    </source>
</evidence>
<dbReference type="InterPro" id="IPR011335">
    <property type="entry name" value="Restrct_endonuc-II-like"/>
</dbReference>
<keyword evidence="6 10" id="KW-0269">Exonuclease</keyword>
<name>A0AAX3VSB3_AERSA</name>
<keyword evidence="5 10" id="KW-0347">Helicase</keyword>
<feature type="domain" description="RecC C-terminal" evidence="11">
    <location>
        <begin position="852"/>
        <end position="1074"/>
    </location>
</feature>
<keyword evidence="1 10" id="KW-0540">Nuclease</keyword>
<evidence type="ECO:0000256" key="9">
    <source>
        <dbReference type="ARBA" id="ARBA00023204"/>
    </source>
</evidence>
<reference evidence="12" key="1">
    <citation type="submission" date="2023-05" db="EMBL/GenBank/DDBJ databases">
        <title>Aeromonas salmonicida 57, complete genome.</title>
        <authorList>
            <person name="Shao L."/>
        </authorList>
    </citation>
    <scope>NUCLEOTIDE SEQUENCE</scope>
    <source>
        <strain evidence="12">57</strain>
    </source>
</reference>
<dbReference type="PANTHER" id="PTHR30591">
    <property type="entry name" value="RECBCD ENZYME SUBUNIT RECC"/>
    <property type="match status" value="1"/>
</dbReference>
<dbReference type="SUPFAM" id="SSF52980">
    <property type="entry name" value="Restriction endonuclease-like"/>
    <property type="match status" value="1"/>
</dbReference>
<dbReference type="PANTHER" id="PTHR30591:SF1">
    <property type="entry name" value="RECBCD ENZYME SUBUNIT RECC"/>
    <property type="match status" value="1"/>
</dbReference>
<dbReference type="InterPro" id="IPR013986">
    <property type="entry name" value="DExx_box_DNA_helicase_dom_sf"/>
</dbReference>
<comment type="subunit">
    <text evidence="10">Heterotrimer of RecB, RecC and RecD. All subunits contribute to DNA-binding.</text>
</comment>
<dbReference type="AlphaFoldDB" id="A0AAX3VSB3"/>
<comment type="function">
    <text evidence="10">A helicase/nuclease that prepares dsDNA breaks (DSB) for recombinational DNA repair. Binds to DSBs and unwinds DNA via a highly rapid and processive ATP-dependent bidirectional helicase activity. Unwinds dsDNA until it encounters a Chi (crossover hotspot instigator) sequence from the 3' direction. Cuts ssDNA a few nucleotides 3' to the Chi site. The properties and activities of the enzyme are changed at Chi. The Chi-altered holoenzyme produces a long 3'-ssDNA overhang and facilitates RecA-binding to the ssDNA for homologous DNA recombination and repair. Holoenzyme degrades any linearized DNA that is unable to undergo homologous recombination. In the holoenzyme this subunit recognizes the wild-type Chi sequence, and when added to isolated RecB increases its ATP-dependent helicase processivity.</text>
</comment>
<evidence type="ECO:0000256" key="4">
    <source>
        <dbReference type="ARBA" id="ARBA00022801"/>
    </source>
</evidence>
<dbReference type="EMBL" id="CP124841">
    <property type="protein sequence ID" value="WHF35709.1"/>
    <property type="molecule type" value="Genomic_DNA"/>
</dbReference>
<dbReference type="InterPro" id="IPR006697">
    <property type="entry name" value="RecC"/>
</dbReference>
<comment type="miscellaneous">
    <text evidence="10">In the RecBCD complex, RecB has a slow 3'-5' helicase, an exonuclease activity and loads RecA onto ssDNA, RecD has a fast 5'-3' helicase activity, while RecC stimulates the ATPase and processivity of the RecB helicase and contributes to recognition of the Chi site.</text>
</comment>
<accession>A0AAX3VSB3</accession>
<dbReference type="GO" id="GO:0005524">
    <property type="term" value="F:ATP binding"/>
    <property type="evidence" value="ECO:0007669"/>
    <property type="project" value="UniProtKB-UniRule"/>
</dbReference>
<evidence type="ECO:0000256" key="7">
    <source>
        <dbReference type="ARBA" id="ARBA00022840"/>
    </source>
</evidence>
<evidence type="ECO:0000313" key="12">
    <source>
        <dbReference type="EMBL" id="WHF35709.1"/>
    </source>
</evidence>
<dbReference type="GO" id="GO:0009338">
    <property type="term" value="C:exodeoxyribonuclease V complex"/>
    <property type="evidence" value="ECO:0007669"/>
    <property type="project" value="InterPro"/>
</dbReference>
<dbReference type="PIRSF" id="PIRSF000980">
    <property type="entry name" value="RecC"/>
    <property type="match status" value="1"/>
</dbReference>
<dbReference type="Gene3D" id="1.10.10.990">
    <property type="match status" value="1"/>
</dbReference>
<dbReference type="GO" id="GO:0003677">
    <property type="term" value="F:DNA binding"/>
    <property type="evidence" value="ECO:0007669"/>
    <property type="project" value="UniProtKB-UniRule"/>
</dbReference>
<sequence>MFTLYHSNQLDLLKELLVNHIRQAPLAHPFEQEQILVQSPGMAQWLKLELAKAFGIAANIEFPLPASFIWEMFTRVLADVPRQSPYNKGAMSWQLMTILPALLDRPAFAPLAAYLGGGDEQDPAGDPEQVRLWQLCQKVADLFDQYLVYRPDWIARWEEGEGLVGTGSQDLAGVSGQDWQPELWRELVARTLALSPSGYHRANLYEEFIHELQRTRDLPGKLPQRVFVFGISALPPRYVEALLALGSRPEVEVHLFVTNPCRYYWGDLLDRKTLARLENKLKPGTDLDTLQGPANPLLASMGKLGRDYLHQLMELEVPQIEAFVDIDEVDASGNVRLLRAIQKDVLELGSRGEGQFDLDSSHHKSPISPADGSLQIHACHGPMRELEVLHDRLLALFERDPSLTPKDVVVMMPDVNSYGPYIQAVFGARGQIPFAVSDRAASQESPLLQSFLALLHLPSARLGAGELLAILEVPAVLRRFELDDDEFNQLRVWVQETGIRWGLDDAYPERFELPRMSGNSWLFGLRRMLLGFAMGDGEPVAGMSFCADHGAGQQGAVASILPYAEIEGQQGLALGKLAWFVDSLAEFLPRLQREQSLPEWSACLLDLLDRFYLADEEEERLLQLIRSQLAEWQTQLGEARFDQPITADLLQDYLGKVLGESRSSQRFLAGQVNFCTLMPMRSIPFKQVCLLGMNDGVYPRTLAPMGFDLMAVASRRGDRSRRDDDRYLFLEALLSAQQGLYISYQGFSAQDNSDKVPSVLLAELIDYVRQGFVLAGDEALDDETSGEQLLKHLVVEHPLTPYSRSYFYPEAESRLFTYAADWLPALNPVRGAANFQSGELPLPPEWGREQGLELAELLRFYRQPAKYFLNRRLKVWFELNEANIEDSEPFELDGLQHYQLKALLLDAHLAEGDSPERSDSVSTRRERLQLTGLLPQGWFGSLLLDDLDAEMGKLAERLRPWVSEKQAVEIDISLAQGQLQGWIDTQNGRLLVVKPGSFNGKDLLLGWIQHLCLSLSDVPGDTLLLDAKQSLRLPALPADEARPKLAALVALWAQGMKQPLPFFPNTAWDWLKAMEKEPDKPDTADKAALTRFNGGWMVSGEGQDVYVARCFPELDEAVLSQLQALAREHLTPLLKTLEELK</sequence>
<evidence type="ECO:0000256" key="6">
    <source>
        <dbReference type="ARBA" id="ARBA00022839"/>
    </source>
</evidence>
<keyword evidence="2 10" id="KW-0547">Nucleotide-binding</keyword>
<keyword evidence="7 10" id="KW-0067">ATP-binding</keyword>
<dbReference type="InterPro" id="IPR041500">
    <property type="entry name" value="RecC_C"/>
</dbReference>
<dbReference type="InterPro" id="IPR027417">
    <property type="entry name" value="P-loop_NTPase"/>
</dbReference>
<dbReference type="Proteomes" id="UP001239426">
    <property type="component" value="Chromosome"/>
</dbReference>
<keyword evidence="4 10" id="KW-0378">Hydrolase</keyword>
<comment type="similarity">
    <text evidence="10">Belongs to the RecC family.</text>
</comment>
<keyword evidence="9 10" id="KW-0234">DNA repair</keyword>
<evidence type="ECO:0000313" key="13">
    <source>
        <dbReference type="Proteomes" id="UP001239426"/>
    </source>
</evidence>
<gene>
    <name evidence="10 12" type="primary">recC</name>
    <name evidence="12" type="ORF">QLQ87_16280</name>
</gene>
<evidence type="ECO:0000259" key="11">
    <source>
        <dbReference type="Pfam" id="PF17946"/>
    </source>
</evidence>
<dbReference type="GO" id="GO:0008854">
    <property type="term" value="F:exodeoxyribonuclease V activity"/>
    <property type="evidence" value="ECO:0007669"/>
    <property type="project" value="InterPro"/>
</dbReference>
<evidence type="ECO:0000256" key="2">
    <source>
        <dbReference type="ARBA" id="ARBA00022741"/>
    </source>
</evidence>
<dbReference type="Gene3D" id="3.40.50.300">
    <property type="entry name" value="P-loop containing nucleotide triphosphate hydrolases"/>
    <property type="match status" value="2"/>
</dbReference>
<dbReference type="Gene3D" id="3.40.50.10930">
    <property type="match status" value="1"/>
</dbReference>
<keyword evidence="8 10" id="KW-0238">DNA-binding</keyword>
<evidence type="ECO:0000256" key="8">
    <source>
        <dbReference type="ARBA" id="ARBA00023125"/>
    </source>
</evidence>
<evidence type="ECO:0000256" key="3">
    <source>
        <dbReference type="ARBA" id="ARBA00022763"/>
    </source>
</evidence>
<dbReference type="Gene3D" id="1.10.10.160">
    <property type="match status" value="1"/>
</dbReference>
<dbReference type="GO" id="GO:0000724">
    <property type="term" value="P:double-strand break repair via homologous recombination"/>
    <property type="evidence" value="ECO:0007669"/>
    <property type="project" value="UniProtKB-UniRule"/>
</dbReference>
<protein>
    <recommendedName>
        <fullName evidence="10">RecBCD enzyme subunit RecC</fullName>
    </recommendedName>
    <alternativeName>
        <fullName evidence="10">Exonuclease V subunit RecC</fullName>
        <shortName evidence="10">ExoV subunit RecC</shortName>
    </alternativeName>
    <alternativeName>
        <fullName evidence="10">Helicase/nuclease RecBCD subunit RecC</fullName>
    </alternativeName>
</protein>
<dbReference type="Pfam" id="PF17946">
    <property type="entry name" value="RecC_C"/>
    <property type="match status" value="1"/>
</dbReference>
<dbReference type="HAMAP" id="MF_01486">
    <property type="entry name" value="RecC"/>
    <property type="match status" value="1"/>
</dbReference>
<dbReference type="GO" id="GO:0003678">
    <property type="term" value="F:DNA helicase activity"/>
    <property type="evidence" value="ECO:0007669"/>
    <property type="project" value="UniProtKB-UniRule"/>
</dbReference>